<feature type="transmembrane region" description="Helical" evidence="1">
    <location>
        <begin position="314"/>
        <end position="334"/>
    </location>
</feature>
<gene>
    <name evidence="2" type="primary">opgC</name>
    <name evidence="2" type="ORF">J1C48_04205</name>
</gene>
<feature type="transmembrane region" description="Helical" evidence="1">
    <location>
        <begin position="173"/>
        <end position="190"/>
    </location>
</feature>
<name>A0A939FYN2_9HYPH</name>
<reference evidence="2" key="1">
    <citation type="submission" date="2021-03" db="EMBL/GenBank/DDBJ databases">
        <title>Whole genome sequence of Jiella sp. CQZ9-1.</title>
        <authorList>
            <person name="Tuo L."/>
        </authorList>
    </citation>
    <scope>NUCLEOTIDE SEQUENCE</scope>
    <source>
        <strain evidence="2">CQZ9-1</strain>
    </source>
</reference>
<dbReference type="Proteomes" id="UP000664122">
    <property type="component" value="Unassembled WGS sequence"/>
</dbReference>
<feature type="transmembrane region" description="Helical" evidence="1">
    <location>
        <begin position="340"/>
        <end position="361"/>
    </location>
</feature>
<dbReference type="EMBL" id="JAFMPP010000002">
    <property type="protein sequence ID" value="MBO0661769.1"/>
    <property type="molecule type" value="Genomic_DNA"/>
</dbReference>
<dbReference type="AlphaFoldDB" id="A0A939FYN2"/>
<evidence type="ECO:0000256" key="1">
    <source>
        <dbReference type="SAM" id="Phobius"/>
    </source>
</evidence>
<sequence>MNIAALPRPTQGRDHRVDFWRGIALVMIFINHIPGNLYENFTSRNFGFSDAAELFVFLAGFASAYAYGRLFLGGHRLVATLKAWRRAGVLFLVQAMLTLFAIGISCWGALVLGQGELLTRIGLASFNSAPIETMVGFATLGHQLGYVNILPMYAAMLFMLPALLFLARIDLRLMLGGSIAVWLLAGIFSIDMPNYPLPGGWFFNPFSWQLIFAFGLFCGFRRIERGYSVAFKPWLMALAGVYAMIAFLTVRFQLWSWWGALPFPTLLTGFDKTYVSLPRLLHVLAVVYIFANAAAASPLASIRRENPFAMLGRHSLPVFATGTVLSLFAQVFKFDAQPHFLFDTLIIAAGITLQFTLARYLDWWGVAQKVALGAKAERPIDPTRAAVPAESRPMAARAGIYGSQVSPNKILAR</sequence>
<evidence type="ECO:0000313" key="2">
    <source>
        <dbReference type="EMBL" id="MBO0661769.1"/>
    </source>
</evidence>
<keyword evidence="3" id="KW-1185">Reference proteome</keyword>
<feature type="transmembrane region" description="Helical" evidence="1">
    <location>
        <begin position="46"/>
        <end position="68"/>
    </location>
</feature>
<dbReference type="RefSeq" id="WP_207256461.1">
    <property type="nucleotide sequence ID" value="NZ_JAFMPP010000002.1"/>
</dbReference>
<dbReference type="InterPro" id="IPR014550">
    <property type="entry name" value="UCP028704_OpgC"/>
</dbReference>
<feature type="transmembrane region" description="Helical" evidence="1">
    <location>
        <begin position="144"/>
        <end position="166"/>
    </location>
</feature>
<comment type="caution">
    <text evidence="2">The sequence shown here is derived from an EMBL/GenBank/DDBJ whole genome shotgun (WGS) entry which is preliminary data.</text>
</comment>
<keyword evidence="1" id="KW-1133">Transmembrane helix</keyword>
<feature type="transmembrane region" description="Helical" evidence="1">
    <location>
        <begin position="235"/>
        <end position="260"/>
    </location>
</feature>
<proteinExistence type="predicted"/>
<accession>A0A939FYN2</accession>
<evidence type="ECO:0000313" key="3">
    <source>
        <dbReference type="Proteomes" id="UP000664122"/>
    </source>
</evidence>
<dbReference type="PANTHER" id="PTHR38592:SF3">
    <property type="entry name" value="BLL4819 PROTEIN"/>
    <property type="match status" value="1"/>
</dbReference>
<protein>
    <submittedName>
        <fullName evidence="2">OpgC domain-containing protein</fullName>
    </submittedName>
</protein>
<feature type="transmembrane region" description="Helical" evidence="1">
    <location>
        <begin position="280"/>
        <end position="302"/>
    </location>
</feature>
<keyword evidence="1" id="KW-0812">Transmembrane</keyword>
<keyword evidence="1" id="KW-0472">Membrane</keyword>
<organism evidence="2 3">
    <name type="scientific">Jiella flava</name>
    <dbReference type="NCBI Taxonomy" id="2816857"/>
    <lineage>
        <taxon>Bacteria</taxon>
        <taxon>Pseudomonadati</taxon>
        <taxon>Pseudomonadota</taxon>
        <taxon>Alphaproteobacteria</taxon>
        <taxon>Hyphomicrobiales</taxon>
        <taxon>Aurantimonadaceae</taxon>
        <taxon>Jiella</taxon>
    </lineage>
</organism>
<dbReference type="PANTHER" id="PTHR38592">
    <property type="entry name" value="BLL4819 PROTEIN"/>
    <property type="match status" value="1"/>
</dbReference>
<feature type="transmembrane region" description="Helical" evidence="1">
    <location>
        <begin position="202"/>
        <end position="223"/>
    </location>
</feature>
<dbReference type="PIRSF" id="PIRSF028704">
    <property type="entry name" value="UPC028704"/>
    <property type="match status" value="1"/>
</dbReference>
<feature type="transmembrane region" description="Helical" evidence="1">
    <location>
        <begin position="18"/>
        <end position="34"/>
    </location>
</feature>
<feature type="transmembrane region" description="Helical" evidence="1">
    <location>
        <begin position="89"/>
        <end position="110"/>
    </location>
</feature>
<dbReference type="Pfam" id="PF10129">
    <property type="entry name" value="OpgC_C"/>
    <property type="match status" value="1"/>
</dbReference>